<dbReference type="InterPro" id="IPR006011">
    <property type="entry name" value="Syntaxin_N"/>
</dbReference>
<dbReference type="PROSITE" id="PS50192">
    <property type="entry name" value="T_SNARE"/>
    <property type="match status" value="1"/>
</dbReference>
<dbReference type="InterPro" id="IPR006012">
    <property type="entry name" value="Syntaxin/epimorphin_CS"/>
</dbReference>
<organism evidence="5 6">
    <name type="scientific">Mytilus coruscus</name>
    <name type="common">Sea mussel</name>
    <dbReference type="NCBI Taxonomy" id="42192"/>
    <lineage>
        <taxon>Eukaryota</taxon>
        <taxon>Metazoa</taxon>
        <taxon>Spiralia</taxon>
        <taxon>Lophotrochozoa</taxon>
        <taxon>Mollusca</taxon>
        <taxon>Bivalvia</taxon>
        <taxon>Autobranchia</taxon>
        <taxon>Pteriomorphia</taxon>
        <taxon>Mytilida</taxon>
        <taxon>Mytiloidea</taxon>
        <taxon>Mytilidae</taxon>
        <taxon>Mytilinae</taxon>
        <taxon>Mytilus</taxon>
    </lineage>
</organism>
<feature type="compositionally biased region" description="Basic and acidic residues" evidence="3">
    <location>
        <begin position="216"/>
        <end position="229"/>
    </location>
</feature>
<evidence type="ECO:0000256" key="2">
    <source>
        <dbReference type="RuleBase" id="RU003858"/>
    </source>
</evidence>
<dbReference type="GO" id="GO:0031201">
    <property type="term" value="C:SNARE complex"/>
    <property type="evidence" value="ECO:0007669"/>
    <property type="project" value="TreeGrafter"/>
</dbReference>
<feature type="domain" description="T-SNARE coiled-coil homology" evidence="4">
    <location>
        <begin position="240"/>
        <end position="302"/>
    </location>
</feature>
<dbReference type="PROSITE" id="PS00914">
    <property type="entry name" value="SYNTAXIN"/>
    <property type="match status" value="1"/>
</dbReference>
<dbReference type="Pfam" id="PF05739">
    <property type="entry name" value="SNARE"/>
    <property type="match status" value="1"/>
</dbReference>
<dbReference type="OrthoDB" id="75754at2759"/>
<evidence type="ECO:0000313" key="6">
    <source>
        <dbReference type="Proteomes" id="UP000507470"/>
    </source>
</evidence>
<accession>A0A6J8AWV9</accession>
<dbReference type="InterPro" id="IPR010989">
    <property type="entry name" value="SNARE"/>
</dbReference>
<gene>
    <name evidence="5" type="ORF">MCOR_12232</name>
</gene>
<evidence type="ECO:0000313" key="5">
    <source>
        <dbReference type="EMBL" id="CAC5375078.1"/>
    </source>
</evidence>
<dbReference type="PANTHER" id="PTHR19957:SF38">
    <property type="entry name" value="LD27581P"/>
    <property type="match status" value="1"/>
</dbReference>
<dbReference type="Gene3D" id="1.20.5.110">
    <property type="match status" value="1"/>
</dbReference>
<name>A0A6J8AWV9_MYTCO</name>
<dbReference type="GO" id="GO:0006886">
    <property type="term" value="P:intracellular protein transport"/>
    <property type="evidence" value="ECO:0007669"/>
    <property type="project" value="InterPro"/>
</dbReference>
<feature type="compositionally biased region" description="Basic and acidic residues" evidence="3">
    <location>
        <begin position="192"/>
        <end position="203"/>
    </location>
</feature>
<proteinExistence type="inferred from homology"/>
<feature type="region of interest" description="Disordered" evidence="3">
    <location>
        <begin position="192"/>
        <end position="230"/>
    </location>
</feature>
<sequence length="402" mass="46892">MEDPTVPIKRVYDRVDFGDSILRKKYKFPDKTSWQTMELQENIEMIQVMHHIRTASKCKYFHYEFTSFFTITYKNNKMYINKNQSRREGRFSDLCREISGNISTINNGANALDRAMKIINTERDSPQIRDRIHETSQSTNRIVADTTKLMKKVAGIKGLDRSQKLQIDRLKSDFQDSVQRFSSLQKKAAEKVKQTTKLSEKKPKSSGGWLDEDDDKSPFVEQERRREEMQAQEQVIEDDLALIQDREERIRQLEGDILDVNEIFRDLGAMIHEQGEHIDSIEANVERAYTNVEQGTSQLGKAADYQVRGDYSHQCKTRNLSVRERCRLSGTSQLGKAADYQVRGGHSHQCKTRNLSVRESCRLSEEIKEEDVLFTNYIIYSSSHYNINYHLSNQIIFIFFIP</sequence>
<dbReference type="SMART" id="SM00397">
    <property type="entry name" value="t_SNARE"/>
    <property type="match status" value="1"/>
</dbReference>
<dbReference type="InterPro" id="IPR000727">
    <property type="entry name" value="T_SNARE_dom"/>
</dbReference>
<dbReference type="InterPro" id="IPR045242">
    <property type="entry name" value="Syntaxin"/>
</dbReference>
<evidence type="ECO:0000256" key="3">
    <source>
        <dbReference type="SAM" id="MobiDB-lite"/>
    </source>
</evidence>
<reference evidence="5 6" key="1">
    <citation type="submission" date="2020-06" db="EMBL/GenBank/DDBJ databases">
        <authorList>
            <person name="Li R."/>
            <person name="Bekaert M."/>
        </authorList>
    </citation>
    <scope>NUCLEOTIDE SEQUENCE [LARGE SCALE GENOMIC DNA]</scope>
    <source>
        <strain evidence="6">wild</strain>
    </source>
</reference>
<dbReference type="AlphaFoldDB" id="A0A6J8AWV9"/>
<dbReference type="GO" id="GO:0048278">
    <property type="term" value="P:vesicle docking"/>
    <property type="evidence" value="ECO:0007669"/>
    <property type="project" value="TreeGrafter"/>
</dbReference>
<dbReference type="GO" id="GO:0006906">
    <property type="term" value="P:vesicle fusion"/>
    <property type="evidence" value="ECO:0007669"/>
    <property type="project" value="TreeGrafter"/>
</dbReference>
<keyword evidence="6" id="KW-1185">Reference proteome</keyword>
<dbReference type="GO" id="GO:0000149">
    <property type="term" value="F:SNARE binding"/>
    <property type="evidence" value="ECO:0007669"/>
    <property type="project" value="TreeGrafter"/>
</dbReference>
<dbReference type="Proteomes" id="UP000507470">
    <property type="component" value="Unassembled WGS sequence"/>
</dbReference>
<dbReference type="GO" id="GO:0005484">
    <property type="term" value="F:SNAP receptor activity"/>
    <property type="evidence" value="ECO:0007669"/>
    <property type="project" value="InterPro"/>
</dbReference>
<dbReference type="CDD" id="cd15847">
    <property type="entry name" value="SNARE_syntaxin7_like"/>
    <property type="match status" value="1"/>
</dbReference>
<dbReference type="Pfam" id="PF14523">
    <property type="entry name" value="Syntaxin_2"/>
    <property type="match status" value="1"/>
</dbReference>
<evidence type="ECO:0000256" key="1">
    <source>
        <dbReference type="ARBA" id="ARBA00009063"/>
    </source>
</evidence>
<dbReference type="Gene3D" id="1.20.58.70">
    <property type="match status" value="1"/>
</dbReference>
<dbReference type="SMART" id="SM00503">
    <property type="entry name" value="SynN"/>
    <property type="match status" value="1"/>
</dbReference>
<protein>
    <submittedName>
        <fullName evidence="5">Syntaxin-7</fullName>
    </submittedName>
</protein>
<dbReference type="EMBL" id="CACVKT020002097">
    <property type="protein sequence ID" value="CAC5375078.1"/>
    <property type="molecule type" value="Genomic_DNA"/>
</dbReference>
<dbReference type="SUPFAM" id="SSF47661">
    <property type="entry name" value="t-snare proteins"/>
    <property type="match status" value="1"/>
</dbReference>
<dbReference type="PANTHER" id="PTHR19957">
    <property type="entry name" value="SYNTAXIN"/>
    <property type="match status" value="1"/>
</dbReference>
<dbReference type="GO" id="GO:0012505">
    <property type="term" value="C:endomembrane system"/>
    <property type="evidence" value="ECO:0007669"/>
    <property type="project" value="TreeGrafter"/>
</dbReference>
<evidence type="ECO:0000259" key="4">
    <source>
        <dbReference type="PROSITE" id="PS50192"/>
    </source>
</evidence>
<comment type="similarity">
    <text evidence="1 2">Belongs to the syntaxin family.</text>
</comment>